<proteinExistence type="predicted"/>
<keyword evidence="2" id="KW-1133">Transmembrane helix</keyword>
<keyword evidence="2" id="KW-0812">Transmembrane</keyword>
<evidence type="ECO:0000256" key="1">
    <source>
        <dbReference type="SAM" id="MobiDB-lite"/>
    </source>
</evidence>
<accession>A0A423SCA3</accession>
<gene>
    <name evidence="3" type="ORF">C7M84_020316</name>
</gene>
<feature type="transmembrane region" description="Helical" evidence="2">
    <location>
        <begin position="12"/>
        <end position="33"/>
    </location>
</feature>
<comment type="caution">
    <text evidence="3">The sequence shown here is derived from an EMBL/GenBank/DDBJ whole genome shotgun (WGS) entry which is preliminary data.</text>
</comment>
<feature type="region of interest" description="Disordered" evidence="1">
    <location>
        <begin position="270"/>
        <end position="376"/>
    </location>
</feature>
<sequence>MLSLSLHTHSLSFSLFIILLSLISPSLPLLLLFSPFLSFRSPHITLSLLLLLLSLSPFLSPHLLLFLSLSPFISPSSPPPSFLPIFHTPFPPPSLSHLPPFFPYPLPSSYFSFSPYLPFSPSLPSLTTHACLPAPPPNEYTTSELSSPVKLLGERASPEDVRAYRESSLFQAQLRRGRRRLGSLSLLSLSFPSNRPALLATSVLSFSLSFSSNCFRSPSTSTSSSLHLHQSFPLSLVLSPLSTTYFTLNLFLCPPLLSLAPPPSPFLSPFPPPSSLAPPSPPSLPLPREPNHGEMQSRDASGLAPGVQFSLLGEFRRRNGNQQGSKNNSCLLSLPGERDPRSQRALAGTAGSGTVRVAGATARRGKDARGGTGERG</sequence>
<dbReference type="AlphaFoldDB" id="A0A423SCA3"/>
<keyword evidence="4" id="KW-1185">Reference proteome</keyword>
<feature type="compositionally biased region" description="Basic and acidic residues" evidence="1">
    <location>
        <begin position="364"/>
        <end position="376"/>
    </location>
</feature>
<feature type="compositionally biased region" description="Polar residues" evidence="1">
    <location>
        <begin position="320"/>
        <end position="331"/>
    </location>
</feature>
<feature type="transmembrane region" description="Helical" evidence="2">
    <location>
        <begin position="45"/>
        <end position="69"/>
    </location>
</feature>
<name>A0A423SCA3_PENVA</name>
<evidence type="ECO:0000256" key="2">
    <source>
        <dbReference type="SAM" id="Phobius"/>
    </source>
</evidence>
<evidence type="ECO:0000313" key="4">
    <source>
        <dbReference type="Proteomes" id="UP000283509"/>
    </source>
</evidence>
<protein>
    <submittedName>
        <fullName evidence="3">Uncharacterized protein</fullName>
    </submittedName>
</protein>
<dbReference type="Proteomes" id="UP000283509">
    <property type="component" value="Unassembled WGS sequence"/>
</dbReference>
<keyword evidence="2" id="KW-0472">Membrane</keyword>
<reference evidence="3 4" key="2">
    <citation type="submission" date="2019-01" db="EMBL/GenBank/DDBJ databases">
        <title>The decoding of complex shrimp genome reveals the adaptation for benthos swimmer, frequently molting mechanism and breeding impact on genome.</title>
        <authorList>
            <person name="Sun Y."/>
            <person name="Gao Y."/>
            <person name="Yu Y."/>
        </authorList>
    </citation>
    <scope>NUCLEOTIDE SEQUENCE [LARGE SCALE GENOMIC DNA]</scope>
    <source>
        <tissue evidence="3">Muscle</tissue>
    </source>
</reference>
<feature type="compositionally biased region" description="Pro residues" evidence="1">
    <location>
        <begin position="270"/>
        <end position="288"/>
    </location>
</feature>
<evidence type="ECO:0000313" key="3">
    <source>
        <dbReference type="EMBL" id="ROT61852.1"/>
    </source>
</evidence>
<organism evidence="3 4">
    <name type="scientific">Penaeus vannamei</name>
    <name type="common">Whiteleg shrimp</name>
    <name type="synonym">Litopenaeus vannamei</name>
    <dbReference type="NCBI Taxonomy" id="6689"/>
    <lineage>
        <taxon>Eukaryota</taxon>
        <taxon>Metazoa</taxon>
        <taxon>Ecdysozoa</taxon>
        <taxon>Arthropoda</taxon>
        <taxon>Crustacea</taxon>
        <taxon>Multicrustacea</taxon>
        <taxon>Malacostraca</taxon>
        <taxon>Eumalacostraca</taxon>
        <taxon>Eucarida</taxon>
        <taxon>Decapoda</taxon>
        <taxon>Dendrobranchiata</taxon>
        <taxon>Penaeoidea</taxon>
        <taxon>Penaeidae</taxon>
        <taxon>Penaeus</taxon>
    </lineage>
</organism>
<dbReference type="EMBL" id="QCYY01003969">
    <property type="protein sequence ID" value="ROT61852.1"/>
    <property type="molecule type" value="Genomic_DNA"/>
</dbReference>
<reference evidence="3 4" key="1">
    <citation type="submission" date="2018-04" db="EMBL/GenBank/DDBJ databases">
        <authorList>
            <person name="Zhang X."/>
            <person name="Yuan J."/>
            <person name="Li F."/>
            <person name="Xiang J."/>
        </authorList>
    </citation>
    <scope>NUCLEOTIDE SEQUENCE [LARGE SCALE GENOMIC DNA]</scope>
    <source>
        <tissue evidence="3">Muscle</tissue>
    </source>
</reference>